<dbReference type="Proteomes" id="UP000193144">
    <property type="component" value="Unassembled WGS sequence"/>
</dbReference>
<sequence length="175" mass="19921">MNALSHHPWPLKQRVLTLAFNKYQVLSVRDVRPTYILSKPWIDLANVEADSSIIHKQSLKDHCLVLGPRSGGKYELKSSLLRRMTLTLKRYPNLDSIRDCPRAMANYQLPPHHFQSLILYQSVVSSYALGSLCDYPESSPSTSTSNITNVLEYLKYATCSSYSMDPGEYRRYSSG</sequence>
<evidence type="ECO:0000313" key="2">
    <source>
        <dbReference type="Proteomes" id="UP000193144"/>
    </source>
</evidence>
<proteinExistence type="predicted"/>
<accession>A0A1Y1Z6G4</accession>
<dbReference type="AlphaFoldDB" id="A0A1Y1Z6G4"/>
<dbReference type="EMBL" id="MCFA01000122">
    <property type="protein sequence ID" value="ORY05806.1"/>
    <property type="molecule type" value="Genomic_DNA"/>
</dbReference>
<evidence type="ECO:0000313" key="1">
    <source>
        <dbReference type="EMBL" id="ORY05806.1"/>
    </source>
</evidence>
<comment type="caution">
    <text evidence="1">The sequence shown here is derived from an EMBL/GenBank/DDBJ whole genome shotgun (WGS) entry which is preliminary data.</text>
</comment>
<keyword evidence="2" id="KW-1185">Reference proteome</keyword>
<name>A0A1Y1Z6G4_9PLEO</name>
<gene>
    <name evidence="1" type="ORF">BCR34DRAFT_42586</name>
</gene>
<organism evidence="1 2">
    <name type="scientific">Clohesyomyces aquaticus</name>
    <dbReference type="NCBI Taxonomy" id="1231657"/>
    <lineage>
        <taxon>Eukaryota</taxon>
        <taxon>Fungi</taxon>
        <taxon>Dikarya</taxon>
        <taxon>Ascomycota</taxon>
        <taxon>Pezizomycotina</taxon>
        <taxon>Dothideomycetes</taxon>
        <taxon>Pleosporomycetidae</taxon>
        <taxon>Pleosporales</taxon>
        <taxon>Lindgomycetaceae</taxon>
        <taxon>Clohesyomyces</taxon>
    </lineage>
</organism>
<reference evidence="1 2" key="1">
    <citation type="submission" date="2016-07" db="EMBL/GenBank/DDBJ databases">
        <title>Pervasive Adenine N6-methylation of Active Genes in Fungi.</title>
        <authorList>
            <consortium name="DOE Joint Genome Institute"/>
            <person name="Mondo S.J."/>
            <person name="Dannebaum R.O."/>
            <person name="Kuo R.C."/>
            <person name="Labutti K."/>
            <person name="Haridas S."/>
            <person name="Kuo A."/>
            <person name="Salamov A."/>
            <person name="Ahrendt S.R."/>
            <person name="Lipzen A."/>
            <person name="Sullivan W."/>
            <person name="Andreopoulos W.B."/>
            <person name="Clum A."/>
            <person name="Lindquist E."/>
            <person name="Daum C."/>
            <person name="Ramamoorthy G.K."/>
            <person name="Gryganskyi A."/>
            <person name="Culley D."/>
            <person name="Magnuson J.K."/>
            <person name="James T.Y."/>
            <person name="O'Malley M.A."/>
            <person name="Stajich J.E."/>
            <person name="Spatafora J.W."/>
            <person name="Visel A."/>
            <person name="Grigoriev I.V."/>
        </authorList>
    </citation>
    <scope>NUCLEOTIDE SEQUENCE [LARGE SCALE GENOMIC DNA]</scope>
    <source>
        <strain evidence="1 2">CBS 115471</strain>
    </source>
</reference>
<protein>
    <submittedName>
        <fullName evidence="1">Uncharacterized protein</fullName>
    </submittedName>
</protein>